<reference evidence="3" key="2">
    <citation type="submission" date="2025-08" db="UniProtKB">
        <authorList>
            <consortium name="RefSeq"/>
        </authorList>
    </citation>
    <scope>IDENTIFICATION</scope>
</reference>
<evidence type="ECO:0000313" key="3">
    <source>
        <dbReference type="RefSeq" id="XP_008246079.1"/>
    </source>
</evidence>
<protein>
    <submittedName>
        <fullName evidence="3">Uncharacterized protein LOC103344234</fullName>
    </submittedName>
</protein>
<evidence type="ECO:0000313" key="2">
    <source>
        <dbReference type="Proteomes" id="UP000694861"/>
    </source>
</evidence>
<accession>A0ABM0PXG0</accession>
<reference evidence="2" key="1">
    <citation type="journal article" date="2012" name="Nat. Commun.">
        <title>The genome of Prunus mume.</title>
        <authorList>
            <person name="Zhang Q."/>
            <person name="Chen W."/>
            <person name="Sun L."/>
            <person name="Zhao F."/>
            <person name="Huang B."/>
            <person name="Yang W."/>
            <person name="Tao Y."/>
            <person name="Wang J."/>
            <person name="Yuan Z."/>
            <person name="Fan G."/>
            <person name="Xing Z."/>
            <person name="Han C."/>
            <person name="Pan H."/>
            <person name="Zhong X."/>
            <person name="Shi W."/>
            <person name="Liang X."/>
            <person name="Du D."/>
            <person name="Sun F."/>
            <person name="Xu Z."/>
            <person name="Hao R."/>
            <person name="Lv T."/>
            <person name="Lv Y."/>
            <person name="Zheng Z."/>
            <person name="Sun M."/>
            <person name="Luo L."/>
            <person name="Cai M."/>
            <person name="Gao Y."/>
            <person name="Wang J."/>
            <person name="Yin Y."/>
            <person name="Xu X."/>
            <person name="Cheng T."/>
            <person name="Wang J."/>
        </authorList>
    </citation>
    <scope>NUCLEOTIDE SEQUENCE [LARGE SCALE GENOMIC DNA]</scope>
</reference>
<dbReference type="RefSeq" id="XP_008246079.1">
    <property type="nucleotide sequence ID" value="XM_008247857.1"/>
</dbReference>
<dbReference type="PANTHER" id="PTHR33472">
    <property type="entry name" value="OS01G0106600 PROTEIN"/>
    <property type="match status" value="1"/>
</dbReference>
<evidence type="ECO:0000256" key="1">
    <source>
        <dbReference type="SAM" id="MobiDB-lite"/>
    </source>
</evidence>
<feature type="region of interest" description="Disordered" evidence="1">
    <location>
        <begin position="193"/>
        <end position="227"/>
    </location>
</feature>
<sequence>MINILVLPSKAFLYSNFYILWINSLYIYLAQCFPQISNTNPTHKLILNFPPLWPLSKTMTNESVKNSCHDAGKHKQLDREIRDMVSVITNRVTDLHKSGSVHHEDDDENGVRIITLAGNNNGASLRSELDQENNNKPAGLHGGGPAFGEQPDGLSTYVNSNFQSVNNSLMMGGSYSTNDPGVRVDITDVVEPHGYHIKPEKRGWKGKKKEKERENFHSDQHHEHDDE</sequence>
<organism evidence="2 3">
    <name type="scientific">Prunus mume</name>
    <name type="common">Japanese apricot</name>
    <name type="synonym">Armeniaca mume</name>
    <dbReference type="NCBI Taxonomy" id="102107"/>
    <lineage>
        <taxon>Eukaryota</taxon>
        <taxon>Viridiplantae</taxon>
        <taxon>Streptophyta</taxon>
        <taxon>Embryophyta</taxon>
        <taxon>Tracheophyta</taxon>
        <taxon>Spermatophyta</taxon>
        <taxon>Magnoliopsida</taxon>
        <taxon>eudicotyledons</taxon>
        <taxon>Gunneridae</taxon>
        <taxon>Pentapetalae</taxon>
        <taxon>rosids</taxon>
        <taxon>fabids</taxon>
        <taxon>Rosales</taxon>
        <taxon>Rosaceae</taxon>
        <taxon>Amygdaloideae</taxon>
        <taxon>Amygdaleae</taxon>
        <taxon>Prunus</taxon>
    </lineage>
</organism>
<dbReference type="GeneID" id="103344234"/>
<proteinExistence type="predicted"/>
<dbReference type="Proteomes" id="UP000694861">
    <property type="component" value="Unplaced"/>
</dbReference>
<feature type="region of interest" description="Disordered" evidence="1">
    <location>
        <begin position="123"/>
        <end position="155"/>
    </location>
</feature>
<name>A0ABM0PXG0_PRUMU</name>
<gene>
    <name evidence="3" type="primary">LOC103344234</name>
</gene>
<dbReference type="PANTHER" id="PTHR33472:SF28">
    <property type="entry name" value="BROMO AND FHA DOMAIN-CONTAINING PROTEIN DDB_G0267958"/>
    <property type="match status" value="1"/>
</dbReference>
<keyword evidence="2" id="KW-1185">Reference proteome</keyword>